<proteinExistence type="predicted"/>
<protein>
    <submittedName>
        <fullName evidence="1">Uncharacterized protein</fullName>
    </submittedName>
</protein>
<dbReference type="EMBL" id="HBUF01335327">
    <property type="protein sequence ID" value="CAG6697913.1"/>
    <property type="molecule type" value="Transcribed_RNA"/>
</dbReference>
<accession>A0A8D8XI39</accession>
<dbReference type="AlphaFoldDB" id="A0A8D8XI39"/>
<dbReference type="EMBL" id="HBUF01335328">
    <property type="protein sequence ID" value="CAG6697918.1"/>
    <property type="molecule type" value="Transcribed_RNA"/>
</dbReference>
<organism evidence="1">
    <name type="scientific">Cacopsylla melanoneura</name>
    <dbReference type="NCBI Taxonomy" id="428564"/>
    <lineage>
        <taxon>Eukaryota</taxon>
        <taxon>Metazoa</taxon>
        <taxon>Ecdysozoa</taxon>
        <taxon>Arthropoda</taxon>
        <taxon>Hexapoda</taxon>
        <taxon>Insecta</taxon>
        <taxon>Pterygota</taxon>
        <taxon>Neoptera</taxon>
        <taxon>Paraneoptera</taxon>
        <taxon>Hemiptera</taxon>
        <taxon>Sternorrhyncha</taxon>
        <taxon>Psylloidea</taxon>
        <taxon>Psyllidae</taxon>
        <taxon>Psyllinae</taxon>
        <taxon>Cacopsylla</taxon>
    </lineage>
</organism>
<reference evidence="1" key="1">
    <citation type="submission" date="2021-05" db="EMBL/GenBank/DDBJ databases">
        <authorList>
            <person name="Alioto T."/>
            <person name="Alioto T."/>
            <person name="Gomez Garrido J."/>
        </authorList>
    </citation>
    <scope>NUCLEOTIDE SEQUENCE</scope>
</reference>
<sequence>MAFHYDLKFLAALKLIPPPRPPLSPPHLPLPRSRTVPSVRASSLTSQSVFVKPMSFMMERTASTRPSALVMWDIWPIQLAQLTTPNLVNSVRVVSEAFPPATRNIAKNVQRVCVVR</sequence>
<evidence type="ECO:0000313" key="1">
    <source>
        <dbReference type="EMBL" id="CAG6697907.1"/>
    </source>
</evidence>
<dbReference type="EMBL" id="HBUF01335326">
    <property type="protein sequence ID" value="CAG6697907.1"/>
    <property type="molecule type" value="Transcribed_RNA"/>
</dbReference>
<name>A0A8D8XI39_9HEMI</name>